<keyword evidence="8" id="KW-1133">Transmembrane helix</keyword>
<keyword evidence="5 6" id="KW-0408">Iron</keyword>
<feature type="transmembrane region" description="Helical" evidence="8">
    <location>
        <begin position="20"/>
        <end position="39"/>
    </location>
</feature>
<comment type="similarity">
    <text evidence="2 7">Belongs to the cytochrome P450 family.</text>
</comment>
<reference evidence="9" key="1">
    <citation type="journal article" date="2020" name="Stud. Mycol.">
        <title>101 Dothideomycetes genomes: a test case for predicting lifestyles and emergence of pathogens.</title>
        <authorList>
            <person name="Haridas S."/>
            <person name="Albert R."/>
            <person name="Binder M."/>
            <person name="Bloem J."/>
            <person name="Labutti K."/>
            <person name="Salamov A."/>
            <person name="Andreopoulos B."/>
            <person name="Baker S."/>
            <person name="Barry K."/>
            <person name="Bills G."/>
            <person name="Bluhm B."/>
            <person name="Cannon C."/>
            <person name="Castanera R."/>
            <person name="Culley D."/>
            <person name="Daum C."/>
            <person name="Ezra D."/>
            <person name="Gonzalez J."/>
            <person name="Henrissat B."/>
            <person name="Kuo A."/>
            <person name="Liang C."/>
            <person name="Lipzen A."/>
            <person name="Lutzoni F."/>
            <person name="Magnuson J."/>
            <person name="Mondo S."/>
            <person name="Nolan M."/>
            <person name="Ohm R."/>
            <person name="Pangilinan J."/>
            <person name="Park H.-J."/>
            <person name="Ramirez L."/>
            <person name="Alfaro M."/>
            <person name="Sun H."/>
            <person name="Tritt A."/>
            <person name="Yoshinaga Y."/>
            <person name="Zwiers L.-H."/>
            <person name="Turgeon B."/>
            <person name="Goodwin S."/>
            <person name="Spatafora J."/>
            <person name="Crous P."/>
            <person name="Grigoriev I."/>
        </authorList>
    </citation>
    <scope>NUCLEOTIDE SEQUENCE</scope>
    <source>
        <strain evidence="9">CBS 122681</strain>
    </source>
</reference>
<keyword evidence="4 6" id="KW-0479">Metal-binding</keyword>
<name>A0A6A6SPJ8_9PLEO</name>
<evidence type="ECO:0000256" key="7">
    <source>
        <dbReference type="RuleBase" id="RU000461"/>
    </source>
</evidence>
<accession>A0A6A6SPJ8</accession>
<dbReference type="InterPro" id="IPR036396">
    <property type="entry name" value="Cyt_P450_sf"/>
</dbReference>
<dbReference type="GO" id="GO:0005506">
    <property type="term" value="F:iron ion binding"/>
    <property type="evidence" value="ECO:0007669"/>
    <property type="project" value="InterPro"/>
</dbReference>
<dbReference type="Proteomes" id="UP000799324">
    <property type="component" value="Unassembled WGS sequence"/>
</dbReference>
<protein>
    <submittedName>
        <fullName evidence="9">Cytochrome P450</fullName>
    </submittedName>
</protein>
<dbReference type="InterPro" id="IPR017972">
    <property type="entry name" value="Cyt_P450_CS"/>
</dbReference>
<dbReference type="PRINTS" id="PR00465">
    <property type="entry name" value="EP450IV"/>
</dbReference>
<evidence type="ECO:0000256" key="4">
    <source>
        <dbReference type="ARBA" id="ARBA00022723"/>
    </source>
</evidence>
<evidence type="ECO:0000256" key="3">
    <source>
        <dbReference type="ARBA" id="ARBA00022617"/>
    </source>
</evidence>
<dbReference type="GO" id="GO:0020037">
    <property type="term" value="F:heme binding"/>
    <property type="evidence" value="ECO:0007669"/>
    <property type="project" value="InterPro"/>
</dbReference>
<gene>
    <name evidence="9" type="ORF">K491DRAFT_722666</name>
</gene>
<dbReference type="InterPro" id="IPR002403">
    <property type="entry name" value="Cyt_P450_E_grp-IV"/>
</dbReference>
<keyword evidence="8" id="KW-0472">Membrane</keyword>
<evidence type="ECO:0000256" key="5">
    <source>
        <dbReference type="ARBA" id="ARBA00023004"/>
    </source>
</evidence>
<dbReference type="AlphaFoldDB" id="A0A6A6SPJ8"/>
<comment type="cofactor">
    <cofactor evidence="1 6">
        <name>heme</name>
        <dbReference type="ChEBI" id="CHEBI:30413"/>
    </cofactor>
</comment>
<dbReference type="GO" id="GO:0016705">
    <property type="term" value="F:oxidoreductase activity, acting on paired donors, with incorporation or reduction of molecular oxygen"/>
    <property type="evidence" value="ECO:0007669"/>
    <property type="project" value="InterPro"/>
</dbReference>
<evidence type="ECO:0000313" key="9">
    <source>
        <dbReference type="EMBL" id="KAF2648308.1"/>
    </source>
</evidence>
<keyword evidence="3 6" id="KW-0349">Heme</keyword>
<keyword evidence="7" id="KW-0503">Monooxygenase</keyword>
<keyword evidence="10" id="KW-1185">Reference proteome</keyword>
<evidence type="ECO:0000256" key="2">
    <source>
        <dbReference type="ARBA" id="ARBA00010617"/>
    </source>
</evidence>
<dbReference type="Pfam" id="PF00067">
    <property type="entry name" value="p450"/>
    <property type="match status" value="1"/>
</dbReference>
<dbReference type="Gene3D" id="1.10.630.10">
    <property type="entry name" value="Cytochrome P450"/>
    <property type="match status" value="1"/>
</dbReference>
<dbReference type="PANTHER" id="PTHR24304">
    <property type="entry name" value="CYTOCHROME P450 FAMILY 7"/>
    <property type="match status" value="1"/>
</dbReference>
<evidence type="ECO:0000313" key="10">
    <source>
        <dbReference type="Proteomes" id="UP000799324"/>
    </source>
</evidence>
<organism evidence="9 10">
    <name type="scientific">Lophiostoma macrostomum CBS 122681</name>
    <dbReference type="NCBI Taxonomy" id="1314788"/>
    <lineage>
        <taxon>Eukaryota</taxon>
        <taxon>Fungi</taxon>
        <taxon>Dikarya</taxon>
        <taxon>Ascomycota</taxon>
        <taxon>Pezizomycotina</taxon>
        <taxon>Dothideomycetes</taxon>
        <taxon>Pleosporomycetidae</taxon>
        <taxon>Pleosporales</taxon>
        <taxon>Lophiostomataceae</taxon>
        <taxon>Lophiostoma</taxon>
    </lineage>
</organism>
<dbReference type="SUPFAM" id="SSF48264">
    <property type="entry name" value="Cytochrome P450"/>
    <property type="match status" value="1"/>
</dbReference>
<feature type="binding site" description="axial binding residue" evidence="6">
    <location>
        <position position="489"/>
    </location>
    <ligand>
        <name>heme</name>
        <dbReference type="ChEBI" id="CHEBI:30413"/>
    </ligand>
    <ligandPart>
        <name>Fe</name>
        <dbReference type="ChEBI" id="CHEBI:18248"/>
    </ligandPart>
</feature>
<dbReference type="PANTHER" id="PTHR24304:SF2">
    <property type="entry name" value="24-HYDROXYCHOLESTEROL 7-ALPHA-HYDROXYLASE"/>
    <property type="match status" value="1"/>
</dbReference>
<proteinExistence type="inferred from homology"/>
<keyword evidence="8" id="KW-0812">Transmembrane</keyword>
<keyword evidence="7" id="KW-0560">Oxidoreductase</keyword>
<dbReference type="InterPro" id="IPR050529">
    <property type="entry name" value="CYP450_sterol_14alpha_dmase"/>
</dbReference>
<dbReference type="OrthoDB" id="3366823at2759"/>
<evidence type="ECO:0000256" key="1">
    <source>
        <dbReference type="ARBA" id="ARBA00001971"/>
    </source>
</evidence>
<evidence type="ECO:0000256" key="8">
    <source>
        <dbReference type="SAM" id="Phobius"/>
    </source>
</evidence>
<dbReference type="InterPro" id="IPR001128">
    <property type="entry name" value="Cyt_P450"/>
</dbReference>
<sequence length="557" mass="63285">MTLTSALSPLLHASTSLRLVIFLILAPFLIQYLSTTFFYRRARSISKSKTPPTLPYSIPGIFHVFGLLRHGPPVFFANAIREYGDFAPFVIKAGPTHFLIIRSAEHVKKVFQSVKQMTVTDFHAQIYEKIMGTPKEAVQLYQDIGKGRKESDAIDHAHLALPRQYFSGTALVSMVDVYIATLRRNMSNKMIQEKFWTEIEDMWSFFQNEIARATMETIFGSELLRMHPRIVRDFWEFDKNVEQLFRGLPRFMMPTAYNTRDRLVGNLSIWLQSVHPGTDFAKTAEEDPEWDAKSGSKFFQARDAVFANNTLDYQARAAEALAIMQGSTSNTMPSTFWFILETLRNTELNKYIHSEIKGLFDPVSGKYDVGTLTSLPIIQSMHAEIGRLRMATGTLRQCQVDGFQLDEDWSLPKGVQVMIFSHDLALNTPLWASARPQTVERPLEEFWPERFIVPDKPAREKRGQIRTGRFSMEGIGALHSTFGGGSHLCPGRYLAKAIQAATLVVLLCEYEVLLPDPESVEESMPPLREVAIGQIRPLEKVRVRIRKRRVGGDGKMA</sequence>
<dbReference type="GO" id="GO:0008395">
    <property type="term" value="F:steroid hydroxylase activity"/>
    <property type="evidence" value="ECO:0007669"/>
    <property type="project" value="TreeGrafter"/>
</dbReference>
<evidence type="ECO:0000256" key="6">
    <source>
        <dbReference type="PIRSR" id="PIRSR602403-1"/>
    </source>
</evidence>
<dbReference type="PROSITE" id="PS00086">
    <property type="entry name" value="CYTOCHROME_P450"/>
    <property type="match status" value="1"/>
</dbReference>
<dbReference type="EMBL" id="MU004545">
    <property type="protein sequence ID" value="KAF2648308.1"/>
    <property type="molecule type" value="Genomic_DNA"/>
</dbReference>